<evidence type="ECO:0000313" key="3">
    <source>
        <dbReference type="EMBL" id="CAB4892335.1"/>
    </source>
</evidence>
<reference evidence="3" key="1">
    <citation type="submission" date="2020-05" db="EMBL/GenBank/DDBJ databases">
        <authorList>
            <person name="Chiriac C."/>
            <person name="Salcher M."/>
            <person name="Ghai R."/>
            <person name="Kavagutti S V."/>
        </authorList>
    </citation>
    <scope>NUCLEOTIDE SEQUENCE</scope>
</reference>
<evidence type="ECO:0000313" key="2">
    <source>
        <dbReference type="EMBL" id="CAB4817004.1"/>
    </source>
</evidence>
<sequence>MGNSHTPSTSAEASVVAPLIPRVQPELAQWKVFLHAEDRRSAEFHFALAIVTIGLHRSGDLDAACVLLDHELRPTDHVGILCADELSVLLSPVESIQHAQNLVRRLDAAFDHVAIDTHIGWAMRNDGHGLFHAAARADAAMLTAKGHGNLAPDLPKR</sequence>
<dbReference type="InterPro" id="IPR043128">
    <property type="entry name" value="Rev_trsase/Diguanyl_cyclase"/>
</dbReference>
<proteinExistence type="predicted"/>
<dbReference type="EMBL" id="CAFABA010000011">
    <property type="protein sequence ID" value="CAB4817004.1"/>
    <property type="molecule type" value="Genomic_DNA"/>
</dbReference>
<dbReference type="AlphaFoldDB" id="A0A6J7FFS6"/>
<gene>
    <name evidence="1" type="ORF">UFOPK2754_02010</name>
    <name evidence="2" type="ORF">UFOPK3139_00434</name>
    <name evidence="3" type="ORF">UFOPK3543_00364</name>
</gene>
<name>A0A6J7FFS6_9ZZZZ</name>
<dbReference type="InterPro" id="IPR029787">
    <property type="entry name" value="Nucleotide_cyclase"/>
</dbReference>
<dbReference type="SUPFAM" id="SSF55073">
    <property type="entry name" value="Nucleotide cyclase"/>
    <property type="match status" value="1"/>
</dbReference>
<organism evidence="3">
    <name type="scientific">freshwater metagenome</name>
    <dbReference type="NCBI Taxonomy" id="449393"/>
    <lineage>
        <taxon>unclassified sequences</taxon>
        <taxon>metagenomes</taxon>
        <taxon>ecological metagenomes</taxon>
    </lineage>
</organism>
<dbReference type="Gene3D" id="3.30.70.270">
    <property type="match status" value="1"/>
</dbReference>
<dbReference type="EMBL" id="CAEZYR010000077">
    <property type="protein sequence ID" value="CAB4754579.1"/>
    <property type="molecule type" value="Genomic_DNA"/>
</dbReference>
<dbReference type="EMBL" id="CAFBMH010000007">
    <property type="protein sequence ID" value="CAB4892335.1"/>
    <property type="molecule type" value="Genomic_DNA"/>
</dbReference>
<evidence type="ECO:0000313" key="1">
    <source>
        <dbReference type="EMBL" id="CAB4754579.1"/>
    </source>
</evidence>
<accession>A0A6J7FFS6</accession>
<protein>
    <submittedName>
        <fullName evidence="3">Unannotated protein</fullName>
    </submittedName>
</protein>